<sequence>MRAGRLRVLDSPPSHAGRETLNITTLPTIPDSPPSQPGRETVNITTLPTIPDSSPSQPGRETVNISSLSTIRNRLQFRLSDKPGNDADTEEEGQYQRVISDEGWTDIHLDGVAAKKLEEKLGQTEIPVKRRGQKVCLRGLE</sequence>
<comment type="caution">
    <text evidence="2">The sequence shown here is derived from an EMBL/GenBank/DDBJ whole genome shotgun (WGS) entry which is preliminary data.</text>
</comment>
<name>A0AAE1TY44_9EUCA</name>
<dbReference type="EMBL" id="JAWZYT010002836">
    <property type="protein sequence ID" value="KAK4301731.1"/>
    <property type="molecule type" value="Genomic_DNA"/>
</dbReference>
<accession>A0AAE1TY44</accession>
<reference evidence="2" key="1">
    <citation type="submission" date="2023-11" db="EMBL/GenBank/DDBJ databases">
        <title>Genome assemblies of two species of porcelain crab, Petrolisthes cinctipes and Petrolisthes manimaculis (Anomura: Porcellanidae).</title>
        <authorList>
            <person name="Angst P."/>
        </authorList>
    </citation>
    <scope>NUCLEOTIDE SEQUENCE</scope>
    <source>
        <strain evidence="2">PB745_02</strain>
        <tissue evidence="2">Gill</tissue>
    </source>
</reference>
<organism evidence="2 3">
    <name type="scientific">Petrolisthes manimaculis</name>
    <dbReference type="NCBI Taxonomy" id="1843537"/>
    <lineage>
        <taxon>Eukaryota</taxon>
        <taxon>Metazoa</taxon>
        <taxon>Ecdysozoa</taxon>
        <taxon>Arthropoda</taxon>
        <taxon>Crustacea</taxon>
        <taxon>Multicrustacea</taxon>
        <taxon>Malacostraca</taxon>
        <taxon>Eumalacostraca</taxon>
        <taxon>Eucarida</taxon>
        <taxon>Decapoda</taxon>
        <taxon>Pleocyemata</taxon>
        <taxon>Anomura</taxon>
        <taxon>Galatheoidea</taxon>
        <taxon>Porcellanidae</taxon>
        <taxon>Petrolisthes</taxon>
    </lineage>
</organism>
<dbReference type="Proteomes" id="UP001292094">
    <property type="component" value="Unassembled WGS sequence"/>
</dbReference>
<evidence type="ECO:0000313" key="2">
    <source>
        <dbReference type="EMBL" id="KAK4301731.1"/>
    </source>
</evidence>
<feature type="region of interest" description="Disordered" evidence="1">
    <location>
        <begin position="1"/>
        <end position="67"/>
    </location>
</feature>
<evidence type="ECO:0000256" key="1">
    <source>
        <dbReference type="SAM" id="MobiDB-lite"/>
    </source>
</evidence>
<proteinExistence type="predicted"/>
<dbReference type="AlphaFoldDB" id="A0AAE1TY44"/>
<gene>
    <name evidence="2" type="ORF">Pmani_026143</name>
</gene>
<protein>
    <submittedName>
        <fullName evidence="2">Uncharacterized protein</fullName>
    </submittedName>
</protein>
<feature type="compositionally biased region" description="Polar residues" evidence="1">
    <location>
        <begin position="42"/>
        <end position="67"/>
    </location>
</feature>
<evidence type="ECO:0000313" key="3">
    <source>
        <dbReference type="Proteomes" id="UP001292094"/>
    </source>
</evidence>
<keyword evidence="3" id="KW-1185">Reference proteome</keyword>